<dbReference type="AlphaFoldDB" id="A0A2K6STK0"/>
<dbReference type="Pfam" id="PF15031">
    <property type="entry name" value="DUF4528"/>
    <property type="match status" value="1"/>
</dbReference>
<evidence type="ECO:0000313" key="2">
    <source>
        <dbReference type="Proteomes" id="UP000233220"/>
    </source>
</evidence>
<name>A0A2K6STK0_SAIBB</name>
<reference evidence="1" key="2">
    <citation type="submission" date="2025-09" db="UniProtKB">
        <authorList>
            <consortium name="Ensembl"/>
        </authorList>
    </citation>
    <scope>IDENTIFICATION</scope>
</reference>
<gene>
    <name evidence="1" type="primary">C15orf61</name>
</gene>
<sequence length="51" mass="5972">PFFFFFLRQSIPTLLYGLGSWLFARVTETVHTSYGPITVYFLNKEDEGAMY</sequence>
<dbReference type="GeneTree" id="ENSGT00390000015942"/>
<accession>A0A2K6STK0</accession>
<dbReference type="Ensembl" id="ENSSBOT00000027485.1">
    <property type="protein sequence ID" value="ENSSBOP00000010706.1"/>
    <property type="gene ID" value="ENSSBOG00000022188.1"/>
</dbReference>
<protein>
    <submittedName>
        <fullName evidence="1">Chromosome 15 open reading frame 61</fullName>
    </submittedName>
</protein>
<keyword evidence="2" id="KW-1185">Reference proteome</keyword>
<organism evidence="1 2">
    <name type="scientific">Saimiri boliviensis boliviensis</name>
    <name type="common">Bolivian squirrel monkey</name>
    <dbReference type="NCBI Taxonomy" id="39432"/>
    <lineage>
        <taxon>Eukaryota</taxon>
        <taxon>Metazoa</taxon>
        <taxon>Chordata</taxon>
        <taxon>Craniata</taxon>
        <taxon>Vertebrata</taxon>
        <taxon>Euteleostomi</taxon>
        <taxon>Mammalia</taxon>
        <taxon>Eutheria</taxon>
        <taxon>Euarchontoglires</taxon>
        <taxon>Primates</taxon>
        <taxon>Haplorrhini</taxon>
        <taxon>Platyrrhini</taxon>
        <taxon>Cebidae</taxon>
        <taxon>Saimiriinae</taxon>
        <taxon>Saimiri</taxon>
    </lineage>
</organism>
<evidence type="ECO:0000313" key="1">
    <source>
        <dbReference type="Ensembl" id="ENSSBOP00000010706.1"/>
    </source>
</evidence>
<reference evidence="1" key="1">
    <citation type="submission" date="2025-08" db="UniProtKB">
        <authorList>
            <consortium name="Ensembl"/>
        </authorList>
    </citation>
    <scope>IDENTIFICATION</scope>
</reference>
<dbReference type="PANTHER" id="PTHR34651:SF1">
    <property type="entry name" value="SIMILAR TO ENSANGP00000021391"/>
    <property type="match status" value="1"/>
</dbReference>
<dbReference type="Proteomes" id="UP000233220">
    <property type="component" value="Unplaced"/>
</dbReference>
<proteinExistence type="predicted"/>
<dbReference type="PANTHER" id="PTHR34651">
    <property type="entry name" value="SIMILAR TO ENSANGP00000021391"/>
    <property type="match status" value="1"/>
</dbReference>
<dbReference type="InterPro" id="IPR029245">
    <property type="entry name" value="DUF4528"/>
</dbReference>